<evidence type="ECO:0000313" key="1">
    <source>
        <dbReference type="EMBL" id="EEG33760.1"/>
    </source>
</evidence>
<comment type="caution">
    <text evidence="1">The sequence shown here is derived from an EMBL/GenBank/DDBJ whole genome shotgun (WGS) entry which is preliminary data.</text>
</comment>
<dbReference type="EMBL" id="ACEN01000032">
    <property type="protein sequence ID" value="EEG33760.1"/>
    <property type="molecule type" value="Genomic_DNA"/>
</dbReference>
<sequence length="52" mass="5997">MPDGAFRVVYVAKFEKAVYVLHSFQKKSQKTAPKDIAIIKGRYRALVQEIEK</sequence>
<reference evidence="1 2" key="1">
    <citation type="submission" date="2009-01" db="EMBL/GenBank/DDBJ databases">
        <authorList>
            <person name="Fulton L."/>
            <person name="Clifton S."/>
            <person name="Chinwalla A.T."/>
            <person name="Mitreva M."/>
            <person name="Sodergren E."/>
            <person name="Weinstock G."/>
            <person name="Clifton S."/>
            <person name="Dooling D.J."/>
            <person name="Fulton B."/>
            <person name="Minx P."/>
            <person name="Pepin K.H."/>
            <person name="Johnson M."/>
            <person name="Bhonagiri V."/>
            <person name="Nash W.E."/>
            <person name="Mardis E.R."/>
            <person name="Wilson R.K."/>
        </authorList>
    </citation>
    <scope>NUCLEOTIDE SEQUENCE [LARGE SCALE GENOMIC DNA]</scope>
    <source>
        <strain evidence="1 2">NRL30031/H210</strain>
    </source>
</reference>
<dbReference type="InterPro" id="IPR009241">
    <property type="entry name" value="HigB-like"/>
</dbReference>
<gene>
    <name evidence="1" type="ORF">NEIFLAOT_01164</name>
</gene>
<dbReference type="AlphaFoldDB" id="C0EMJ3"/>
<dbReference type="RefSeq" id="WP_004464525.1">
    <property type="nucleotide sequence ID" value="NZ_ACEN01000032.1"/>
</dbReference>
<dbReference type="Proteomes" id="UP000004457">
    <property type="component" value="Unassembled WGS sequence"/>
</dbReference>
<accession>C0EMJ3</accession>
<dbReference type="Pfam" id="PF05973">
    <property type="entry name" value="Gp49"/>
    <property type="match status" value="1"/>
</dbReference>
<evidence type="ECO:0000313" key="2">
    <source>
        <dbReference type="Proteomes" id="UP000004457"/>
    </source>
</evidence>
<dbReference type="eggNOG" id="COG4679">
    <property type="taxonomic scope" value="Bacteria"/>
</dbReference>
<protein>
    <submittedName>
        <fullName evidence="1">Putative toxin-antitoxin system, toxin component, RelE family</fullName>
    </submittedName>
</protein>
<organism evidence="1 2">
    <name type="scientific">Neisseria flavescens NRL30031/H210</name>
    <dbReference type="NCBI Taxonomy" id="546264"/>
    <lineage>
        <taxon>Bacteria</taxon>
        <taxon>Pseudomonadati</taxon>
        <taxon>Pseudomonadota</taxon>
        <taxon>Betaproteobacteria</taxon>
        <taxon>Neisseriales</taxon>
        <taxon>Neisseriaceae</taxon>
        <taxon>Neisseria</taxon>
    </lineage>
</organism>
<keyword evidence="2" id="KW-1185">Reference proteome</keyword>
<name>C0EMJ3_NEIFL</name>
<proteinExistence type="predicted"/>